<gene>
    <name evidence="1" type="ORF">BDN72DRAFT_841547</name>
</gene>
<organism evidence="1 2">
    <name type="scientific">Pluteus cervinus</name>
    <dbReference type="NCBI Taxonomy" id="181527"/>
    <lineage>
        <taxon>Eukaryota</taxon>
        <taxon>Fungi</taxon>
        <taxon>Dikarya</taxon>
        <taxon>Basidiomycota</taxon>
        <taxon>Agaricomycotina</taxon>
        <taxon>Agaricomycetes</taxon>
        <taxon>Agaricomycetidae</taxon>
        <taxon>Agaricales</taxon>
        <taxon>Pluteineae</taxon>
        <taxon>Pluteaceae</taxon>
        <taxon>Pluteus</taxon>
    </lineage>
</organism>
<sequence length="520" mass="56996">MSQEASIPFTPLSMATNSMPITPNPTAPSLKRAASTSFEGLEESGRKRLKEDHTIPDEECPGSASLDAPTDSLDLVEGLAQELQCGCCSALVYRPVIVTPCQHFFCGSCCVLWIKNGGSNCPSCRGQSTIVTPFRALQPVIDLLLRHAPHMSRSNNEQRQADEIYKAGQSMRLPSPREASPEPNVTQSADLARPCPHCQPGNPFGWMCPQPIPDPAVDPDNAWHLDNGTPPGHAHCGNCENLLALRSPSTTKCDLCQVHFCGVSVPGRCVAAPLLAQHPHGMSDIGDLILSSDVYECFDSNTVEVEIMLDYLSAQRLNPRHVYREIVSYIQSQARGFTPLIDLDLFTDLHAVTPGVDLDPDAPRNRICRLCATEVLLWGLKEWWVRERQKGFLEGEVMNRSDCPDGSNCTRQKDLAHAREFNHIFGAQPRPATPDRAVDDAQLASGRSPHPADEESIPETESPHDEIEDTIETYTDPIPTELTRIPPPLAFARLFSSSMSVPTERPSPSSELFDPLSGLA</sequence>
<name>A0ACD3ASH5_9AGAR</name>
<dbReference type="Proteomes" id="UP000308600">
    <property type="component" value="Unassembled WGS sequence"/>
</dbReference>
<evidence type="ECO:0000313" key="1">
    <source>
        <dbReference type="EMBL" id="TFK68577.1"/>
    </source>
</evidence>
<accession>A0ACD3ASH5</accession>
<dbReference type="EMBL" id="ML208348">
    <property type="protein sequence ID" value="TFK68577.1"/>
    <property type="molecule type" value="Genomic_DNA"/>
</dbReference>
<reference evidence="1 2" key="1">
    <citation type="journal article" date="2019" name="Nat. Ecol. Evol.">
        <title>Megaphylogeny resolves global patterns of mushroom evolution.</title>
        <authorList>
            <person name="Varga T."/>
            <person name="Krizsan K."/>
            <person name="Foldi C."/>
            <person name="Dima B."/>
            <person name="Sanchez-Garcia M."/>
            <person name="Sanchez-Ramirez S."/>
            <person name="Szollosi G.J."/>
            <person name="Szarkandi J.G."/>
            <person name="Papp V."/>
            <person name="Albert L."/>
            <person name="Andreopoulos W."/>
            <person name="Angelini C."/>
            <person name="Antonin V."/>
            <person name="Barry K.W."/>
            <person name="Bougher N.L."/>
            <person name="Buchanan P."/>
            <person name="Buyck B."/>
            <person name="Bense V."/>
            <person name="Catcheside P."/>
            <person name="Chovatia M."/>
            <person name="Cooper J."/>
            <person name="Damon W."/>
            <person name="Desjardin D."/>
            <person name="Finy P."/>
            <person name="Geml J."/>
            <person name="Haridas S."/>
            <person name="Hughes K."/>
            <person name="Justo A."/>
            <person name="Karasinski D."/>
            <person name="Kautmanova I."/>
            <person name="Kiss B."/>
            <person name="Kocsube S."/>
            <person name="Kotiranta H."/>
            <person name="LaButti K.M."/>
            <person name="Lechner B.E."/>
            <person name="Liimatainen K."/>
            <person name="Lipzen A."/>
            <person name="Lukacs Z."/>
            <person name="Mihaltcheva S."/>
            <person name="Morgado L.N."/>
            <person name="Niskanen T."/>
            <person name="Noordeloos M.E."/>
            <person name="Ohm R.A."/>
            <person name="Ortiz-Santana B."/>
            <person name="Ovrebo C."/>
            <person name="Racz N."/>
            <person name="Riley R."/>
            <person name="Savchenko A."/>
            <person name="Shiryaev A."/>
            <person name="Soop K."/>
            <person name="Spirin V."/>
            <person name="Szebenyi C."/>
            <person name="Tomsovsky M."/>
            <person name="Tulloss R.E."/>
            <person name="Uehling J."/>
            <person name="Grigoriev I.V."/>
            <person name="Vagvolgyi C."/>
            <person name="Papp T."/>
            <person name="Martin F.M."/>
            <person name="Miettinen O."/>
            <person name="Hibbett D.S."/>
            <person name="Nagy L.G."/>
        </authorList>
    </citation>
    <scope>NUCLEOTIDE SEQUENCE [LARGE SCALE GENOMIC DNA]</scope>
    <source>
        <strain evidence="1 2">NL-1719</strain>
    </source>
</reference>
<evidence type="ECO:0000313" key="2">
    <source>
        <dbReference type="Proteomes" id="UP000308600"/>
    </source>
</evidence>
<protein>
    <submittedName>
        <fullName evidence="1">Uncharacterized protein</fullName>
    </submittedName>
</protein>
<keyword evidence="2" id="KW-1185">Reference proteome</keyword>
<proteinExistence type="predicted"/>